<dbReference type="AlphaFoldDB" id="A0A5S9NG49"/>
<evidence type="ECO:0000313" key="3">
    <source>
        <dbReference type="EMBL" id="CAA0095270.1"/>
    </source>
</evidence>
<dbReference type="Proteomes" id="UP000439591">
    <property type="component" value="Unassembled WGS sequence"/>
</dbReference>
<evidence type="ECO:0000256" key="1">
    <source>
        <dbReference type="SAM" id="SignalP"/>
    </source>
</evidence>
<evidence type="ECO:0000313" key="2">
    <source>
        <dbReference type="EMBL" id="CAA0088850.1"/>
    </source>
</evidence>
<evidence type="ECO:0000313" key="5">
    <source>
        <dbReference type="Proteomes" id="UP000439591"/>
    </source>
</evidence>
<dbReference type="Proteomes" id="UP000435877">
    <property type="component" value="Unassembled WGS sequence"/>
</dbReference>
<organism evidence="2 4">
    <name type="scientific">Zhongshania aliphaticivorans</name>
    <dbReference type="NCBI Taxonomy" id="1470434"/>
    <lineage>
        <taxon>Bacteria</taxon>
        <taxon>Pseudomonadati</taxon>
        <taxon>Pseudomonadota</taxon>
        <taxon>Gammaproteobacteria</taxon>
        <taxon>Cellvibrionales</taxon>
        <taxon>Spongiibacteraceae</taxon>
        <taxon>Zhongshania</taxon>
    </lineage>
</organism>
<protein>
    <recommendedName>
        <fullName evidence="6">CopL family metal-binding regulatory protein</fullName>
    </recommendedName>
</protein>
<evidence type="ECO:0008006" key="6">
    <source>
        <dbReference type="Google" id="ProtNLM"/>
    </source>
</evidence>
<keyword evidence="4" id="KW-1185">Reference proteome</keyword>
<feature type="chain" id="PRO_5036150423" description="CopL family metal-binding regulatory protein" evidence="1">
    <location>
        <begin position="25"/>
        <end position="125"/>
    </location>
</feature>
<gene>
    <name evidence="2" type="ORF">IHBHHGIJ_01641</name>
    <name evidence="3" type="ORF">KFEGEMFD_01243</name>
</gene>
<keyword evidence="1" id="KW-0732">Signal</keyword>
<dbReference type="EMBL" id="CACSIK010000001">
    <property type="protein sequence ID" value="CAA0088850.1"/>
    <property type="molecule type" value="Genomic_DNA"/>
</dbReference>
<evidence type="ECO:0000313" key="4">
    <source>
        <dbReference type="Proteomes" id="UP000435877"/>
    </source>
</evidence>
<sequence>MTHKLIKSIVYCVLLALISNFAFAEIDFLPKRDSPPHDVLEQHHIDKHSANLKNNCQANDRHLNGDSTMTFCDSKDCCQSHCMGVGLLLASSSAVIYTQIQLLPQGSTPFILSLIATPFRPPILS</sequence>
<proteinExistence type="predicted"/>
<name>A0A5S9NG49_9GAMM</name>
<feature type="signal peptide" evidence="1">
    <location>
        <begin position="1"/>
        <end position="24"/>
    </location>
</feature>
<dbReference type="EMBL" id="CACSIM010000002">
    <property type="protein sequence ID" value="CAA0095270.1"/>
    <property type="molecule type" value="Genomic_DNA"/>
</dbReference>
<reference evidence="4 5" key="1">
    <citation type="submission" date="2019-11" db="EMBL/GenBank/DDBJ databases">
        <authorList>
            <person name="Holert J."/>
        </authorList>
    </citation>
    <scope>NUCLEOTIDE SEQUENCE [LARGE SCALE GENOMIC DNA]</scope>
    <source>
        <strain evidence="3">BC3_2A</strain>
        <strain evidence="2">SB11_1A</strain>
    </source>
</reference>
<accession>A0A5S9NG49</accession>